<protein>
    <submittedName>
        <fullName evidence="3">Uncharacterized protein</fullName>
    </submittedName>
</protein>
<evidence type="ECO:0000313" key="3">
    <source>
        <dbReference type="Ensembl" id="ENSELUP00000018131.3"/>
    </source>
</evidence>
<feature type="compositionally biased region" description="Basic and acidic residues" evidence="1">
    <location>
        <begin position="1"/>
        <end position="39"/>
    </location>
</feature>
<keyword evidence="2" id="KW-0472">Membrane</keyword>
<dbReference type="Proteomes" id="UP000265140">
    <property type="component" value="Chromosome 12"/>
</dbReference>
<dbReference type="AlphaFoldDB" id="A0A3P8YQH1"/>
<feature type="transmembrane region" description="Helical" evidence="2">
    <location>
        <begin position="57"/>
        <end position="75"/>
    </location>
</feature>
<reference evidence="3" key="3">
    <citation type="submission" date="2025-08" db="UniProtKB">
        <authorList>
            <consortium name="Ensembl"/>
        </authorList>
    </citation>
    <scope>IDENTIFICATION</scope>
</reference>
<reference evidence="4" key="1">
    <citation type="journal article" date="2014" name="PLoS ONE">
        <title>The genome and linkage map of the northern pike (Esox lucius): conserved synteny revealed between the salmonid sister group and the Neoteleostei.</title>
        <authorList>
            <person name="Rondeau E.B."/>
            <person name="Minkley D.R."/>
            <person name="Leong J.S."/>
            <person name="Messmer A.M."/>
            <person name="Jantzen J.R."/>
            <person name="von Schalburg K.R."/>
            <person name="Lemon C."/>
            <person name="Bird N.H."/>
            <person name="Koop B.F."/>
        </authorList>
    </citation>
    <scope>NUCLEOTIDE SEQUENCE</scope>
</reference>
<keyword evidence="2" id="KW-0812">Transmembrane</keyword>
<reference evidence="3" key="2">
    <citation type="submission" date="2020-02" db="EMBL/GenBank/DDBJ databases">
        <title>Esox lucius (northern pike) genome, fEsoLuc1, primary haplotype.</title>
        <authorList>
            <person name="Myers G."/>
            <person name="Karagic N."/>
            <person name="Meyer A."/>
            <person name="Pippel M."/>
            <person name="Reichard M."/>
            <person name="Winkler S."/>
            <person name="Tracey A."/>
            <person name="Sims Y."/>
            <person name="Howe K."/>
            <person name="Rhie A."/>
            <person name="Formenti G."/>
            <person name="Durbin R."/>
            <person name="Fedrigo O."/>
            <person name="Jarvis E.D."/>
        </authorList>
    </citation>
    <scope>NUCLEOTIDE SEQUENCE [LARGE SCALE GENOMIC DNA]</scope>
</reference>
<feature type="region of interest" description="Disordered" evidence="1">
    <location>
        <begin position="1"/>
        <end position="47"/>
    </location>
</feature>
<proteinExistence type="predicted"/>
<sequence length="95" mass="11022">MAWKESGEMESKRGSLSEREREEGTIDRGKRASERERGVAKRGGGSVGWRVPCRFKLWLYCPILVLLFFLCWVFRSELVLPFNLCFGAILCRLFC</sequence>
<name>A0A3P8YQH1_ESOLU</name>
<reference evidence="3" key="4">
    <citation type="submission" date="2025-09" db="UniProtKB">
        <authorList>
            <consortium name="Ensembl"/>
        </authorList>
    </citation>
    <scope>IDENTIFICATION</scope>
</reference>
<accession>A0A3P8YQH1</accession>
<dbReference type="InParanoid" id="A0A3P8YQH1"/>
<dbReference type="Ensembl" id="ENSELUT00000027937.3">
    <property type="protein sequence ID" value="ENSELUP00000018131.3"/>
    <property type="gene ID" value="ENSELUG00000017694.3"/>
</dbReference>
<dbReference type="Bgee" id="ENSELUG00000017694">
    <property type="expression patterns" value="Expressed in muscle tissue and 4 other cell types or tissues"/>
</dbReference>
<evidence type="ECO:0000256" key="2">
    <source>
        <dbReference type="SAM" id="Phobius"/>
    </source>
</evidence>
<keyword evidence="2" id="KW-1133">Transmembrane helix</keyword>
<evidence type="ECO:0000313" key="4">
    <source>
        <dbReference type="Proteomes" id="UP000265140"/>
    </source>
</evidence>
<keyword evidence="4" id="KW-1185">Reference proteome</keyword>
<evidence type="ECO:0000256" key="1">
    <source>
        <dbReference type="SAM" id="MobiDB-lite"/>
    </source>
</evidence>
<organism evidence="3 4">
    <name type="scientific">Esox lucius</name>
    <name type="common">Northern pike</name>
    <dbReference type="NCBI Taxonomy" id="8010"/>
    <lineage>
        <taxon>Eukaryota</taxon>
        <taxon>Metazoa</taxon>
        <taxon>Chordata</taxon>
        <taxon>Craniata</taxon>
        <taxon>Vertebrata</taxon>
        <taxon>Euteleostomi</taxon>
        <taxon>Actinopterygii</taxon>
        <taxon>Neopterygii</taxon>
        <taxon>Teleostei</taxon>
        <taxon>Protacanthopterygii</taxon>
        <taxon>Esociformes</taxon>
        <taxon>Esocidae</taxon>
        <taxon>Esox</taxon>
    </lineage>
</organism>